<sequence length="250" mass="26710">MTFPYDRALVTGGSGGVGLALAAELLRRGCTRVALCGRDPDRLARARRVLGTDVLTVRCDVAAPDDRSRLVAVLQREWGGLDLLVNNAAIQQEIDHLAGPTRRALQSVPEEIGTNLTAPVLLTLQTLPMLLAADRAAVVNIGSGLALAPKRAAPVYCATKAALSTYTRALRYQLQDAGSRVRAVEVVLPLIDTDMTRGRGSRKISPESAARTIADGLAGGRSEIYVGRARLLPFLMRIAPSVPRRMLRAG</sequence>
<dbReference type="PRINTS" id="PR00080">
    <property type="entry name" value="SDRFAMILY"/>
</dbReference>
<keyword evidence="2" id="KW-0560">Oxidoreductase</keyword>
<dbReference type="GO" id="GO:0016020">
    <property type="term" value="C:membrane"/>
    <property type="evidence" value="ECO:0007669"/>
    <property type="project" value="TreeGrafter"/>
</dbReference>
<dbReference type="Gene3D" id="3.40.50.720">
    <property type="entry name" value="NAD(P)-binding Rossmann-like Domain"/>
    <property type="match status" value="1"/>
</dbReference>
<dbReference type="PANTHER" id="PTHR44196">
    <property type="entry name" value="DEHYDROGENASE/REDUCTASE SDR FAMILY MEMBER 7B"/>
    <property type="match status" value="1"/>
</dbReference>
<evidence type="ECO:0000313" key="6">
    <source>
        <dbReference type="Proteomes" id="UP001143474"/>
    </source>
</evidence>
<evidence type="ECO:0000256" key="3">
    <source>
        <dbReference type="RuleBase" id="RU000363"/>
    </source>
</evidence>
<comment type="caution">
    <text evidence="5">The sequence shown here is derived from an EMBL/GenBank/DDBJ whole genome shotgun (WGS) entry which is preliminary data.</text>
</comment>
<evidence type="ECO:0000313" key="5">
    <source>
        <dbReference type="EMBL" id="GLK12501.1"/>
    </source>
</evidence>
<accession>A0A9W6I6W0</accession>
<protein>
    <submittedName>
        <fullName evidence="5">Oxidoreductase DltE</fullName>
    </submittedName>
</protein>
<dbReference type="PROSITE" id="PS00061">
    <property type="entry name" value="ADH_SHORT"/>
    <property type="match status" value="1"/>
</dbReference>
<evidence type="ECO:0000256" key="2">
    <source>
        <dbReference type="ARBA" id="ARBA00023002"/>
    </source>
</evidence>
<dbReference type="Pfam" id="PF00106">
    <property type="entry name" value="adh_short"/>
    <property type="match status" value="1"/>
</dbReference>
<proteinExistence type="inferred from homology"/>
<dbReference type="InterPro" id="IPR036291">
    <property type="entry name" value="NAD(P)-bd_dom_sf"/>
</dbReference>
<dbReference type="InterPro" id="IPR057326">
    <property type="entry name" value="KR_dom"/>
</dbReference>
<name>A0A9W6I6W0_9ACTN</name>
<dbReference type="RefSeq" id="WP_271220831.1">
    <property type="nucleotide sequence ID" value="NZ_BAAAVD010000037.1"/>
</dbReference>
<organism evidence="5 6">
    <name type="scientific">Streptosporangium carneum</name>
    <dbReference type="NCBI Taxonomy" id="47481"/>
    <lineage>
        <taxon>Bacteria</taxon>
        <taxon>Bacillati</taxon>
        <taxon>Actinomycetota</taxon>
        <taxon>Actinomycetes</taxon>
        <taxon>Streptosporangiales</taxon>
        <taxon>Streptosporangiaceae</taxon>
        <taxon>Streptosporangium</taxon>
    </lineage>
</organism>
<dbReference type="EMBL" id="BSEV01000017">
    <property type="protein sequence ID" value="GLK12501.1"/>
    <property type="molecule type" value="Genomic_DNA"/>
</dbReference>
<dbReference type="PRINTS" id="PR00081">
    <property type="entry name" value="GDHRDH"/>
</dbReference>
<dbReference type="AlphaFoldDB" id="A0A9W6I6W0"/>
<dbReference type="InterPro" id="IPR002347">
    <property type="entry name" value="SDR_fam"/>
</dbReference>
<comment type="similarity">
    <text evidence="1 3">Belongs to the short-chain dehydrogenases/reductases (SDR) family.</text>
</comment>
<dbReference type="Proteomes" id="UP001143474">
    <property type="component" value="Unassembled WGS sequence"/>
</dbReference>
<evidence type="ECO:0000259" key="4">
    <source>
        <dbReference type="SMART" id="SM00822"/>
    </source>
</evidence>
<reference evidence="5" key="2">
    <citation type="submission" date="2023-01" db="EMBL/GenBank/DDBJ databases">
        <authorList>
            <person name="Sun Q."/>
            <person name="Evtushenko L."/>
        </authorList>
    </citation>
    <scope>NUCLEOTIDE SEQUENCE</scope>
    <source>
        <strain evidence="5">VKM Ac-2007</strain>
    </source>
</reference>
<gene>
    <name evidence="5" type="primary">dltE</name>
    <name evidence="5" type="ORF">GCM10017600_59110</name>
</gene>
<dbReference type="SUPFAM" id="SSF51735">
    <property type="entry name" value="NAD(P)-binding Rossmann-fold domains"/>
    <property type="match status" value="1"/>
</dbReference>
<feature type="domain" description="Ketoreductase" evidence="4">
    <location>
        <begin position="6"/>
        <end position="190"/>
    </location>
</feature>
<reference evidence="5" key="1">
    <citation type="journal article" date="2014" name="Int. J. Syst. Evol. Microbiol.">
        <title>Complete genome sequence of Corynebacterium casei LMG S-19264T (=DSM 44701T), isolated from a smear-ripened cheese.</title>
        <authorList>
            <consortium name="US DOE Joint Genome Institute (JGI-PGF)"/>
            <person name="Walter F."/>
            <person name="Albersmeier A."/>
            <person name="Kalinowski J."/>
            <person name="Ruckert C."/>
        </authorList>
    </citation>
    <scope>NUCLEOTIDE SEQUENCE</scope>
    <source>
        <strain evidence="5">VKM Ac-2007</strain>
    </source>
</reference>
<keyword evidence="6" id="KW-1185">Reference proteome</keyword>
<dbReference type="PANTHER" id="PTHR44196:SF1">
    <property type="entry name" value="DEHYDROGENASE_REDUCTASE SDR FAMILY MEMBER 7B"/>
    <property type="match status" value="1"/>
</dbReference>
<dbReference type="InterPro" id="IPR020904">
    <property type="entry name" value="Sc_DH/Rdtase_CS"/>
</dbReference>
<dbReference type="SMART" id="SM00822">
    <property type="entry name" value="PKS_KR"/>
    <property type="match status" value="1"/>
</dbReference>
<evidence type="ECO:0000256" key="1">
    <source>
        <dbReference type="ARBA" id="ARBA00006484"/>
    </source>
</evidence>
<dbReference type="GO" id="GO:0016491">
    <property type="term" value="F:oxidoreductase activity"/>
    <property type="evidence" value="ECO:0007669"/>
    <property type="project" value="UniProtKB-KW"/>
</dbReference>